<comment type="caution">
    <text evidence="8">The sequence shown here is derived from an EMBL/GenBank/DDBJ whole genome shotgun (WGS) entry which is preliminary data.</text>
</comment>
<dbReference type="Proteomes" id="UP000248214">
    <property type="component" value="Unassembled WGS sequence"/>
</dbReference>
<evidence type="ECO:0000256" key="2">
    <source>
        <dbReference type="ARBA" id="ARBA00022679"/>
    </source>
</evidence>
<keyword evidence="3 5" id="KW-0949">S-adenosyl-L-methionine</keyword>
<dbReference type="InterPro" id="IPR018117">
    <property type="entry name" value="C5_DNA_meth_AS"/>
</dbReference>
<evidence type="ECO:0000313" key="8">
    <source>
        <dbReference type="EMBL" id="PYZ94930.1"/>
    </source>
</evidence>
<dbReference type="GO" id="GO:0032259">
    <property type="term" value="P:methylation"/>
    <property type="evidence" value="ECO:0007669"/>
    <property type="project" value="UniProtKB-KW"/>
</dbReference>
<dbReference type="GO" id="GO:0003886">
    <property type="term" value="F:DNA (cytosine-5-)-methyltransferase activity"/>
    <property type="evidence" value="ECO:0007669"/>
    <property type="project" value="UniProtKB-EC"/>
</dbReference>
<dbReference type="Gene3D" id="3.90.120.10">
    <property type="entry name" value="DNA Methylase, subunit A, domain 2"/>
    <property type="match status" value="1"/>
</dbReference>
<evidence type="ECO:0000256" key="5">
    <source>
        <dbReference type="PROSITE-ProRule" id="PRU01016"/>
    </source>
</evidence>
<protein>
    <recommendedName>
        <fullName evidence="7">Cytosine-specific methyltransferase</fullName>
        <ecNumber evidence="7">2.1.1.37</ecNumber>
    </recommendedName>
</protein>
<organism evidence="8 9">
    <name type="scientific">Salipaludibacillus keqinensis</name>
    <dbReference type="NCBI Taxonomy" id="2045207"/>
    <lineage>
        <taxon>Bacteria</taxon>
        <taxon>Bacillati</taxon>
        <taxon>Bacillota</taxon>
        <taxon>Bacilli</taxon>
        <taxon>Bacillales</taxon>
        <taxon>Bacillaceae</taxon>
    </lineage>
</organism>
<dbReference type="Pfam" id="PF00145">
    <property type="entry name" value="DNA_methylase"/>
    <property type="match status" value="1"/>
</dbReference>
<reference evidence="8 9" key="1">
    <citation type="submission" date="2017-10" db="EMBL/GenBank/DDBJ databases">
        <title>Bacillus sp. nov., a halophilic bacterium isolated from a Keqin Lake.</title>
        <authorList>
            <person name="Wang H."/>
        </authorList>
    </citation>
    <scope>NUCLEOTIDE SEQUENCE [LARGE SCALE GENOMIC DNA]</scope>
    <source>
        <strain evidence="8 9">KQ-12</strain>
    </source>
</reference>
<dbReference type="PROSITE" id="PS51679">
    <property type="entry name" value="SAM_MT_C5"/>
    <property type="match status" value="1"/>
</dbReference>
<proteinExistence type="inferred from homology"/>
<dbReference type="AlphaFoldDB" id="A0A323TK27"/>
<gene>
    <name evidence="8" type="ORF">CR194_05250</name>
</gene>
<evidence type="ECO:0000256" key="7">
    <source>
        <dbReference type="RuleBase" id="RU000417"/>
    </source>
</evidence>
<feature type="active site" evidence="5">
    <location>
        <position position="75"/>
    </location>
</feature>
<dbReference type="EMBL" id="PDOD01000001">
    <property type="protein sequence ID" value="PYZ94930.1"/>
    <property type="molecule type" value="Genomic_DNA"/>
</dbReference>
<evidence type="ECO:0000256" key="1">
    <source>
        <dbReference type="ARBA" id="ARBA00022603"/>
    </source>
</evidence>
<dbReference type="OrthoDB" id="9813719at2"/>
<dbReference type="SUPFAM" id="SSF53335">
    <property type="entry name" value="S-adenosyl-L-methionine-dependent methyltransferases"/>
    <property type="match status" value="1"/>
</dbReference>
<dbReference type="InterPro" id="IPR029063">
    <property type="entry name" value="SAM-dependent_MTases_sf"/>
</dbReference>
<dbReference type="CDD" id="cd00315">
    <property type="entry name" value="Cyt_C5_DNA_methylase"/>
    <property type="match status" value="1"/>
</dbReference>
<dbReference type="PANTHER" id="PTHR10629">
    <property type="entry name" value="CYTOSINE-SPECIFIC METHYLTRANSFERASE"/>
    <property type="match status" value="1"/>
</dbReference>
<dbReference type="InterPro" id="IPR050390">
    <property type="entry name" value="C5-Methyltransferase"/>
</dbReference>
<sequence>MPKELTVVSLFSGGGLMDLGFVNVGYKIIWANDVDKFAVRAYKTNIGDHIIEKDISNIKISDIPDSDVIIGGFPCQPFSFSGSNEGVNDKNGKLAYQFYRLIKAKKPIAFVAENVKGLTTSKHGEFLIKFVEMLKELGYKVTYRTLIASEYGIPQNRERVFIVGIREDLNKQFDFNKLGKTEKVNVRMALSAIEGLPNHENTMKFFSQQAVFGGLKRGGKGGTYGMRIQEWENASNTLRSHIAKDGIDFVHPNCGLTNKYLSNFYKLKQENSNIDLNQKAEEIVNNNLPRRLSARECLRIQSVPDTYYFVDKSVPAILKSKPDLAVPVTTQFKIIGNGVPTLLAKKVADSLKTVISSNKKKVYS</sequence>
<dbReference type="PANTHER" id="PTHR10629:SF52">
    <property type="entry name" value="DNA (CYTOSINE-5)-METHYLTRANSFERASE 1"/>
    <property type="match status" value="1"/>
</dbReference>
<keyword evidence="9" id="KW-1185">Reference proteome</keyword>
<keyword evidence="1 5" id="KW-0489">Methyltransferase</keyword>
<dbReference type="GO" id="GO:0009307">
    <property type="term" value="P:DNA restriction-modification system"/>
    <property type="evidence" value="ECO:0007669"/>
    <property type="project" value="UniProtKB-KW"/>
</dbReference>
<keyword evidence="4" id="KW-0680">Restriction system</keyword>
<accession>A0A323TK27</accession>
<evidence type="ECO:0000313" key="9">
    <source>
        <dbReference type="Proteomes" id="UP000248214"/>
    </source>
</evidence>
<dbReference type="InterPro" id="IPR001525">
    <property type="entry name" value="C5_MeTfrase"/>
</dbReference>
<evidence type="ECO:0000256" key="3">
    <source>
        <dbReference type="ARBA" id="ARBA00022691"/>
    </source>
</evidence>
<comment type="similarity">
    <text evidence="5 6">Belongs to the class I-like SAM-binding methyltransferase superfamily. C5-methyltransferase family.</text>
</comment>
<dbReference type="PRINTS" id="PR00105">
    <property type="entry name" value="C5METTRFRASE"/>
</dbReference>
<dbReference type="RefSeq" id="WP_110608565.1">
    <property type="nucleotide sequence ID" value="NZ_PDOD01000001.1"/>
</dbReference>
<evidence type="ECO:0000256" key="4">
    <source>
        <dbReference type="ARBA" id="ARBA00022747"/>
    </source>
</evidence>
<dbReference type="NCBIfam" id="TIGR00675">
    <property type="entry name" value="dcm"/>
    <property type="match status" value="1"/>
</dbReference>
<dbReference type="EC" id="2.1.1.37" evidence="7"/>
<dbReference type="PROSITE" id="PS00094">
    <property type="entry name" value="C5_MTASE_1"/>
    <property type="match status" value="1"/>
</dbReference>
<keyword evidence="2 5" id="KW-0808">Transferase</keyword>
<comment type="catalytic activity">
    <reaction evidence="7">
        <text>a 2'-deoxycytidine in DNA + S-adenosyl-L-methionine = a 5-methyl-2'-deoxycytidine in DNA + S-adenosyl-L-homocysteine + H(+)</text>
        <dbReference type="Rhea" id="RHEA:13681"/>
        <dbReference type="Rhea" id="RHEA-COMP:11369"/>
        <dbReference type="Rhea" id="RHEA-COMP:11370"/>
        <dbReference type="ChEBI" id="CHEBI:15378"/>
        <dbReference type="ChEBI" id="CHEBI:57856"/>
        <dbReference type="ChEBI" id="CHEBI:59789"/>
        <dbReference type="ChEBI" id="CHEBI:85452"/>
        <dbReference type="ChEBI" id="CHEBI:85454"/>
        <dbReference type="EC" id="2.1.1.37"/>
    </reaction>
</comment>
<evidence type="ECO:0000256" key="6">
    <source>
        <dbReference type="RuleBase" id="RU000416"/>
    </source>
</evidence>
<dbReference type="Gene3D" id="3.40.50.150">
    <property type="entry name" value="Vaccinia Virus protein VP39"/>
    <property type="match status" value="1"/>
</dbReference>
<name>A0A323TK27_9BACI</name>